<keyword evidence="2" id="KW-0808">Transferase</keyword>
<organism evidence="2 3">
    <name type="scientific">Papillibacter cinnamivorans DSM 12816</name>
    <dbReference type="NCBI Taxonomy" id="1122930"/>
    <lineage>
        <taxon>Bacteria</taxon>
        <taxon>Bacillati</taxon>
        <taxon>Bacillota</taxon>
        <taxon>Clostridia</taxon>
        <taxon>Eubacteriales</taxon>
        <taxon>Oscillospiraceae</taxon>
        <taxon>Papillibacter</taxon>
    </lineage>
</organism>
<evidence type="ECO:0000313" key="2">
    <source>
        <dbReference type="EMBL" id="SMC78614.1"/>
    </source>
</evidence>
<dbReference type="OrthoDB" id="9815829at2"/>
<dbReference type="InterPro" id="IPR001173">
    <property type="entry name" value="Glyco_trans_2-like"/>
</dbReference>
<dbReference type="PANTHER" id="PTHR43685:SF2">
    <property type="entry name" value="GLYCOSYLTRANSFERASE 2-LIKE DOMAIN-CONTAINING PROTEIN"/>
    <property type="match status" value="1"/>
</dbReference>
<dbReference type="Gene3D" id="3.90.550.10">
    <property type="entry name" value="Spore Coat Polysaccharide Biosynthesis Protein SpsA, Chain A"/>
    <property type="match status" value="1"/>
</dbReference>
<proteinExistence type="predicted"/>
<dbReference type="Proteomes" id="UP000192790">
    <property type="component" value="Unassembled WGS sequence"/>
</dbReference>
<dbReference type="PANTHER" id="PTHR43685">
    <property type="entry name" value="GLYCOSYLTRANSFERASE"/>
    <property type="match status" value="1"/>
</dbReference>
<feature type="domain" description="Glycosyltransferase 2-like" evidence="1">
    <location>
        <begin position="5"/>
        <end position="128"/>
    </location>
</feature>
<dbReference type="AlphaFoldDB" id="A0A1W2C0S8"/>
<dbReference type="Pfam" id="PF00535">
    <property type="entry name" value="Glycos_transf_2"/>
    <property type="match status" value="1"/>
</dbReference>
<dbReference type="InterPro" id="IPR050834">
    <property type="entry name" value="Glycosyltransf_2"/>
</dbReference>
<accession>A0A1W2C0S8</accession>
<dbReference type="GO" id="GO:0016740">
    <property type="term" value="F:transferase activity"/>
    <property type="evidence" value="ECO:0007669"/>
    <property type="project" value="UniProtKB-KW"/>
</dbReference>
<sequence length="237" mass="26850">MPRISVIVPCYNYGRFLSECLESLFAQTFRDFEVLVVDDGSEDYTREAVRNFPAARYFYQEHHGISSARNRGLREAGGECIAFLDADDLWLPDKLEKQAAYLDAHPECNLVFTRMENFYDGDPALLTETALRLLNTAEPLYLPSACIRSVLFQSYGGFREELPHGEDTEWVMRAGVCGEDLGNLLEEVLYRRRIHGGNITLTHNPNSAREYLKIAAAAIHSARKLKRTPEKPSAGRT</sequence>
<evidence type="ECO:0000313" key="3">
    <source>
        <dbReference type="Proteomes" id="UP000192790"/>
    </source>
</evidence>
<dbReference type="STRING" id="1122930.SAMN02745168_2486"/>
<dbReference type="RefSeq" id="WP_084235162.1">
    <property type="nucleotide sequence ID" value="NZ_FWXW01000007.1"/>
</dbReference>
<protein>
    <submittedName>
        <fullName evidence="2">Glycosyl transferase family 2</fullName>
    </submittedName>
</protein>
<dbReference type="CDD" id="cd00761">
    <property type="entry name" value="Glyco_tranf_GTA_type"/>
    <property type="match status" value="1"/>
</dbReference>
<reference evidence="2 3" key="1">
    <citation type="submission" date="2017-04" db="EMBL/GenBank/DDBJ databases">
        <authorList>
            <person name="Afonso C.L."/>
            <person name="Miller P.J."/>
            <person name="Scott M.A."/>
            <person name="Spackman E."/>
            <person name="Goraichik I."/>
            <person name="Dimitrov K.M."/>
            <person name="Suarez D.L."/>
            <person name="Swayne D.E."/>
        </authorList>
    </citation>
    <scope>NUCLEOTIDE SEQUENCE [LARGE SCALE GENOMIC DNA]</scope>
    <source>
        <strain evidence="2 3">DSM 12816</strain>
    </source>
</reference>
<keyword evidence="3" id="KW-1185">Reference proteome</keyword>
<name>A0A1W2C0S8_9FIRM</name>
<dbReference type="SUPFAM" id="SSF53448">
    <property type="entry name" value="Nucleotide-diphospho-sugar transferases"/>
    <property type="match status" value="1"/>
</dbReference>
<dbReference type="EMBL" id="FWXW01000007">
    <property type="protein sequence ID" value="SMC78614.1"/>
    <property type="molecule type" value="Genomic_DNA"/>
</dbReference>
<evidence type="ECO:0000259" key="1">
    <source>
        <dbReference type="Pfam" id="PF00535"/>
    </source>
</evidence>
<dbReference type="InterPro" id="IPR029044">
    <property type="entry name" value="Nucleotide-diphossugar_trans"/>
</dbReference>
<gene>
    <name evidence="2" type="ORF">SAMN02745168_2486</name>
</gene>